<sequence length="348" mass="37891">MFLNCSKSIATQFNLLIADHVSDDPIHMAVAFWGRGAENLLSETTGTFHVICNLHAGGTNPAVIRTIKSIPHVVVRQLDSLHAKVVAADCGAVISSANISTNGLGYDGPDTFTWHEAGVRVPSDSPEFQGILDWLRMLWGQARPITEKDLVAAEAAWARRKHTQCRSNKDNEEAGPQEDPKSTLDLKTVHFPGRIKPDQRNIRSAAALLALDGHHGRAMPLTAFAFLFSGGHTERAFKNHEDKFDIDHHQVSLKPEYVGYFVGEDGTLESCTDCKRRKSGGAQVLADTAAWMRGQGSRPVTLEGTEVSASFDVRGGDAQLVSSDSTRVGESTQHEGWMVSAEVLARLT</sequence>
<proteinExistence type="predicted"/>
<protein>
    <recommendedName>
        <fullName evidence="4">Phospholipase D-like domain-containing protein</fullName>
    </recommendedName>
</protein>
<dbReference type="RefSeq" id="WP_147311545.1">
    <property type="nucleotide sequence ID" value="NZ_OVTA01000077.1"/>
</dbReference>
<feature type="region of interest" description="Disordered" evidence="1">
    <location>
        <begin position="161"/>
        <end position="184"/>
    </location>
</feature>
<name>A0A375JCK1_9BURK</name>
<dbReference type="AlphaFoldDB" id="A0A375JCK1"/>
<organism evidence="2 3">
    <name type="scientific">Cupriavidus taiwanensis</name>
    <dbReference type="NCBI Taxonomy" id="164546"/>
    <lineage>
        <taxon>Bacteria</taxon>
        <taxon>Pseudomonadati</taxon>
        <taxon>Pseudomonadota</taxon>
        <taxon>Betaproteobacteria</taxon>
        <taxon>Burkholderiales</taxon>
        <taxon>Burkholderiaceae</taxon>
        <taxon>Cupriavidus</taxon>
    </lineage>
</organism>
<accession>A0A375JCK1</accession>
<dbReference type="CDD" id="cd09117">
    <property type="entry name" value="PLDc_Bfil_DEXD_like"/>
    <property type="match status" value="1"/>
</dbReference>
<dbReference type="Proteomes" id="UP000256805">
    <property type="component" value="Unassembled WGS sequence"/>
</dbReference>
<reference evidence="2 3" key="1">
    <citation type="submission" date="2018-01" db="EMBL/GenBank/DDBJ databases">
        <authorList>
            <person name="Gaut B.S."/>
            <person name="Morton B.R."/>
            <person name="Clegg M.T."/>
            <person name="Duvall M.R."/>
        </authorList>
    </citation>
    <scope>NUCLEOTIDE SEQUENCE [LARGE SCALE GENOMIC DNA]</scope>
    <source>
        <strain evidence="2">Cupriavidus taiwanensis cmp 52</strain>
    </source>
</reference>
<feature type="compositionally biased region" description="Basic and acidic residues" evidence="1">
    <location>
        <begin position="167"/>
        <end position="184"/>
    </location>
</feature>
<dbReference type="EMBL" id="OVTA01000077">
    <property type="protein sequence ID" value="SPS02522.1"/>
    <property type="molecule type" value="Genomic_DNA"/>
</dbReference>
<evidence type="ECO:0008006" key="4">
    <source>
        <dbReference type="Google" id="ProtNLM"/>
    </source>
</evidence>
<evidence type="ECO:0000313" key="2">
    <source>
        <dbReference type="EMBL" id="SPS02522.1"/>
    </source>
</evidence>
<evidence type="ECO:0000313" key="3">
    <source>
        <dbReference type="Proteomes" id="UP000256805"/>
    </source>
</evidence>
<gene>
    <name evidence="2" type="ORF">CBM2634_U140002</name>
</gene>
<evidence type="ECO:0000256" key="1">
    <source>
        <dbReference type="SAM" id="MobiDB-lite"/>
    </source>
</evidence>